<dbReference type="Proteomes" id="UP000228508">
    <property type="component" value="Unassembled WGS sequence"/>
</dbReference>
<feature type="transmembrane region" description="Helical" evidence="1">
    <location>
        <begin position="288"/>
        <end position="309"/>
    </location>
</feature>
<proteinExistence type="predicted"/>
<evidence type="ECO:0000256" key="1">
    <source>
        <dbReference type="SAM" id="Phobius"/>
    </source>
</evidence>
<accession>A0A2H0TLC9</accession>
<keyword evidence="1" id="KW-0472">Membrane</keyword>
<feature type="transmembrane region" description="Helical" evidence="1">
    <location>
        <begin position="49"/>
        <end position="69"/>
    </location>
</feature>
<feature type="transmembrane region" description="Helical" evidence="1">
    <location>
        <begin position="157"/>
        <end position="179"/>
    </location>
</feature>
<reference evidence="3" key="1">
    <citation type="submission" date="2017-09" db="EMBL/GenBank/DDBJ databases">
        <title>Depth-based differentiation of microbial function through sediment-hosted aquifers and enrichment of novel symbionts in the deep terrestrial subsurface.</title>
        <authorList>
            <person name="Probst A.J."/>
            <person name="Ladd B."/>
            <person name="Jarett J.K."/>
            <person name="Geller-Mcgrath D.E."/>
            <person name="Sieber C.M.K."/>
            <person name="Emerson J.B."/>
            <person name="Anantharaman K."/>
            <person name="Thomas B.C."/>
            <person name="Malmstrom R."/>
            <person name="Stieglmeier M."/>
            <person name="Klingl A."/>
            <person name="Woyke T."/>
            <person name="Ryan C.M."/>
            <person name="Banfield J.F."/>
        </authorList>
    </citation>
    <scope>NUCLEOTIDE SEQUENCE [LARGE SCALE GENOMIC DNA]</scope>
</reference>
<feature type="transmembrane region" description="Helical" evidence="1">
    <location>
        <begin position="123"/>
        <end position="145"/>
    </location>
</feature>
<feature type="transmembrane region" description="Helical" evidence="1">
    <location>
        <begin position="315"/>
        <end position="333"/>
    </location>
</feature>
<feature type="transmembrane region" description="Helical" evidence="1">
    <location>
        <begin position="20"/>
        <end position="40"/>
    </location>
</feature>
<feature type="non-terminal residue" evidence="2">
    <location>
        <position position="1"/>
    </location>
</feature>
<feature type="transmembrane region" description="Helical" evidence="1">
    <location>
        <begin position="258"/>
        <end position="276"/>
    </location>
</feature>
<sequence>GPALIFAFGSLLTSPGAANPPTLVVVFISLFIFFIYFYFFSESPRKKGIFLYGFLCVFFYSLVNLWWILPSTSSYSDYVNDFVGTYDPVAYARDASTHTSLFSLMRLSKRGDFPPLQSGFYGFHYLAIYDLVTFLPTILVMAALLLSRGKSRIVPFYTFFTLVFLFLAKGSHLPFRFIYEWMLRHFPGFSMFRTPADKFGLFVLLGYSFLIGMAVKELILKVRQIADNNLKSFFILFCLTPLVLLFREGLNQPYEFKYGNILVTTFVFLVFNFLFSKIFSLKRKQKKYLIAETFFYLFFLVLLDAKLFTSPLVNFGVLKILLITFSAGVFSFFTKKISSFSYKSLWPYLFTIGIIPFVFTNAINHINGTIKLSVSGAMIPSYYFQAKDWLKSFTDDFRLLSLPSNAVVVAYLWPGGGFGGYDFVPEFFERPTVDFLAGDNFTEPIRFQSLKVFGGVSLRKIFPDIVSTKNIAKVLKLMNINYLMVHNDFWWEYYGTDDPKKVKDDISKQKGINFEKTFGALDFYKINEPLPYIYGSPEAVLVSGKTTSLTTLTEGDYLDKNPVLIISEQQSSSQLNDFYKIGGKILFENSTYSDLALDYLSERYGIFTSFPGKITDVDIGYQGVYEIWSKADKLTESGDIEIFLNEKGKIVPERTIEINSYIHDLTKSRWIKVDEFFLEKGKYNFLAPELIISARLGKIVLVPRVLREKEQQYLSQLVDKRELNPEFYFSPKNYLFSSQKDLFEIEPSINREFYISSKQEKQYLLEGSLELKKVLAKNKNLFSFPKFILKPSDDFTNFKDWKISSQGVDYQVESFSPLRLIAKFEKDSSSPEIINIENSEEVDLTKYPYLALTYFVQDNRVQNLSLRISVDIDDDGNSDFQYEFNKEDGFQSKNTAVFNALDLVEKKVPDKKSYRVIKSEVIAEKKAGINCSRQKKDYEFALDYLSWLRERPPSPFVPLVGISLNRDTGVYRYISHQRKEDFVGYVYQPSENFGFVPISLDNKSYGSNSVFSFEEKEGYPLSLDENLSIAFPKEDFSGGNPISVEVLIRKSDGEKLLFREQYKLEKVKVRELLWENSSFKATESGILEEGIIILWRNLLKDISFGSGLRLLDLKLGVDSDNMFDYLPFQIVVGSMDEVPFSDKENSLEVKINKRTINLPEEEKLETDDNLQVKSLVDLDEGFNNFQVNYEGSSYLPKFFNLKIPADNKKTAPVIKYKRLSFSKYQIDIDSSEGFWLVFSESFNKGWRAYLRKENIIDKTFFGKLVLGNIFSNKEQIKNHFLVNGYANGWFIDKSGKSQIILEYRPQISFEIGVLISILFILVVVMYIGVKRIRKKKK</sequence>
<protein>
    <submittedName>
        <fullName evidence="2">Uncharacterized protein</fullName>
    </submittedName>
</protein>
<gene>
    <name evidence="2" type="ORF">COV26_01075</name>
</gene>
<keyword evidence="1" id="KW-1133">Transmembrane helix</keyword>
<feature type="transmembrane region" description="Helical" evidence="1">
    <location>
        <begin position="199"/>
        <end position="218"/>
    </location>
</feature>
<evidence type="ECO:0000313" key="3">
    <source>
        <dbReference type="Proteomes" id="UP000228508"/>
    </source>
</evidence>
<keyword evidence="1" id="KW-0812">Transmembrane</keyword>
<feature type="transmembrane region" description="Helical" evidence="1">
    <location>
        <begin position="345"/>
        <end position="363"/>
    </location>
</feature>
<feature type="transmembrane region" description="Helical" evidence="1">
    <location>
        <begin position="230"/>
        <end position="246"/>
    </location>
</feature>
<feature type="transmembrane region" description="Helical" evidence="1">
    <location>
        <begin position="1307"/>
        <end position="1329"/>
    </location>
</feature>
<dbReference type="EMBL" id="PFCH01000021">
    <property type="protein sequence ID" value="PIR72958.1"/>
    <property type="molecule type" value="Genomic_DNA"/>
</dbReference>
<evidence type="ECO:0000313" key="2">
    <source>
        <dbReference type="EMBL" id="PIR72958.1"/>
    </source>
</evidence>
<name>A0A2H0TLC9_9BACT</name>
<comment type="caution">
    <text evidence="2">The sequence shown here is derived from an EMBL/GenBank/DDBJ whole genome shotgun (WGS) entry which is preliminary data.</text>
</comment>
<organism evidence="2 3">
    <name type="scientific">Candidatus Nealsonbacteria bacterium CG10_big_fil_rev_8_21_14_0_10_36_23</name>
    <dbReference type="NCBI Taxonomy" id="1974709"/>
    <lineage>
        <taxon>Bacteria</taxon>
        <taxon>Candidatus Nealsoniibacteriota</taxon>
    </lineage>
</organism>